<proteinExistence type="predicted"/>
<dbReference type="NCBIfam" id="NF046059">
    <property type="entry name" value="NagB_SO3506"/>
    <property type="match status" value="1"/>
</dbReference>
<reference evidence="4" key="1">
    <citation type="submission" date="2022-11" db="EMBL/GenBank/DDBJ databases">
        <title>Chitin-degrading and fungicidal potential of chitinolytic bacterial strains from marine environment of the Pacific Ocean regions.</title>
        <authorList>
            <person name="Pentekhina I."/>
            <person name="Nedashkovskaya O."/>
            <person name="Seitkalieva A."/>
            <person name="Podvolotskaya A."/>
            <person name="Tekutyeva L."/>
            <person name="Balabanova L."/>
        </authorList>
    </citation>
    <scope>NUCLEOTIDE SEQUENCE</scope>
    <source>
        <strain evidence="4">KMM 6838</strain>
    </source>
</reference>
<organism evidence="4 5">
    <name type="scientific">Microbulbifer thermotolerans</name>
    <dbReference type="NCBI Taxonomy" id="252514"/>
    <lineage>
        <taxon>Bacteria</taxon>
        <taxon>Pseudomonadati</taxon>
        <taxon>Pseudomonadota</taxon>
        <taxon>Gammaproteobacteria</taxon>
        <taxon>Cellvibrionales</taxon>
        <taxon>Microbulbiferaceae</taxon>
        <taxon>Microbulbifer</taxon>
    </lineage>
</organism>
<protein>
    <submittedName>
        <fullName evidence="4">SIS domain-containing protein</fullName>
    </submittedName>
</protein>
<dbReference type="GO" id="GO:0097367">
    <property type="term" value="F:carbohydrate derivative binding"/>
    <property type="evidence" value="ECO:0007669"/>
    <property type="project" value="InterPro"/>
</dbReference>
<dbReference type="InterPro" id="IPR046348">
    <property type="entry name" value="SIS_dom_sf"/>
</dbReference>
<dbReference type="PANTHER" id="PTHR10937:SF8">
    <property type="entry name" value="AMINOTRANSFERASE-RELATED"/>
    <property type="match status" value="1"/>
</dbReference>
<evidence type="ECO:0000256" key="1">
    <source>
        <dbReference type="ARBA" id="ARBA00022737"/>
    </source>
</evidence>
<dbReference type="InterPro" id="IPR001347">
    <property type="entry name" value="SIS_dom"/>
</dbReference>
<gene>
    <name evidence="4" type="ORF">OQJ68_02960</name>
</gene>
<dbReference type="InterPro" id="IPR035466">
    <property type="entry name" value="GlmS/AgaS_SIS"/>
</dbReference>
<dbReference type="Gene3D" id="3.40.50.10490">
    <property type="entry name" value="Glucose-6-phosphate isomerase like protein, domain 1"/>
    <property type="match status" value="2"/>
</dbReference>
<name>A0AB35HUI2_MICTH</name>
<comment type="caution">
    <text evidence="4">The sequence shown here is derived from an EMBL/GenBank/DDBJ whole genome shotgun (WGS) entry which is preliminary data.</text>
</comment>
<evidence type="ECO:0000313" key="5">
    <source>
        <dbReference type="Proteomes" id="UP001209730"/>
    </source>
</evidence>
<keyword evidence="1" id="KW-0677">Repeat</keyword>
<dbReference type="AlphaFoldDB" id="A0AB35HUI2"/>
<dbReference type="CDD" id="cd05008">
    <property type="entry name" value="SIS_GlmS_GlmD_1"/>
    <property type="match status" value="1"/>
</dbReference>
<feature type="domain" description="SIS" evidence="3">
    <location>
        <begin position="46"/>
        <end position="194"/>
    </location>
</feature>
<dbReference type="CDD" id="cd05009">
    <property type="entry name" value="SIS_GlmS_GlmD_2"/>
    <property type="match status" value="1"/>
</dbReference>
<dbReference type="RefSeq" id="WP_231902463.1">
    <property type="nucleotide sequence ID" value="NZ_CP014864.1"/>
</dbReference>
<dbReference type="GO" id="GO:1901135">
    <property type="term" value="P:carbohydrate derivative metabolic process"/>
    <property type="evidence" value="ECO:0007669"/>
    <property type="project" value="InterPro"/>
</dbReference>
<evidence type="ECO:0000313" key="4">
    <source>
        <dbReference type="EMBL" id="MCX2800738.1"/>
    </source>
</evidence>
<evidence type="ECO:0000259" key="3">
    <source>
        <dbReference type="PROSITE" id="PS51464"/>
    </source>
</evidence>
<dbReference type="InterPro" id="IPR035490">
    <property type="entry name" value="GlmS/FrlB_SIS"/>
</dbReference>
<dbReference type="PANTHER" id="PTHR10937">
    <property type="entry name" value="GLUCOSAMINE--FRUCTOSE-6-PHOSPHATE AMINOTRANSFERASE, ISOMERIZING"/>
    <property type="match status" value="1"/>
</dbReference>
<feature type="compositionally biased region" description="Polar residues" evidence="2">
    <location>
        <begin position="11"/>
        <end position="21"/>
    </location>
</feature>
<dbReference type="EMBL" id="JAPHQB010000003">
    <property type="protein sequence ID" value="MCX2800738.1"/>
    <property type="molecule type" value="Genomic_DNA"/>
</dbReference>
<dbReference type="SUPFAM" id="SSF53697">
    <property type="entry name" value="SIS domain"/>
    <property type="match status" value="1"/>
</dbReference>
<sequence>MSKATHAEATQADSSMATTVMESEAREAPMRVAEQLQSNAAIMARLGERLRREPPRFVMIVGRGSSDHAGVFAKYLIEIETGTPTFAAAPSVSSVYGRKLKLEGALVLVISQSGRSPDILAQARMAKAAGAYTVALVNDETAPIKDIVDLTLPLKAGPEKAVAATKSYLATLAAVLQLVAYWSENRELLNAVEALPQALSDAVASETQLRPEDLAGVKNLVVLGRGPGYGITRELALKLKEVCNIHAESFSSAEFLHGPVTLVEQELTVVNVPIEDESFETHSAQIADIVRRGGTMINLHVPSKGVHPRVAPLALLQRFYIDVAHVAVSRGINPDAPAGLKKVTQTL</sequence>
<dbReference type="GeneID" id="76607356"/>
<dbReference type="Proteomes" id="UP001209730">
    <property type="component" value="Unassembled WGS sequence"/>
</dbReference>
<evidence type="ECO:0000256" key="2">
    <source>
        <dbReference type="SAM" id="MobiDB-lite"/>
    </source>
</evidence>
<accession>A0AB35HUI2</accession>
<feature type="domain" description="SIS" evidence="3">
    <location>
        <begin position="209"/>
        <end position="347"/>
    </location>
</feature>
<dbReference type="Pfam" id="PF01380">
    <property type="entry name" value="SIS"/>
    <property type="match status" value="2"/>
</dbReference>
<feature type="region of interest" description="Disordered" evidence="2">
    <location>
        <begin position="1"/>
        <end position="23"/>
    </location>
</feature>
<dbReference type="PROSITE" id="PS51464">
    <property type="entry name" value="SIS"/>
    <property type="match status" value="2"/>
</dbReference>